<organism evidence="5 6">
    <name type="scientific">Adiantum capillus-veneris</name>
    <name type="common">Maidenhair fern</name>
    <dbReference type="NCBI Taxonomy" id="13818"/>
    <lineage>
        <taxon>Eukaryota</taxon>
        <taxon>Viridiplantae</taxon>
        <taxon>Streptophyta</taxon>
        <taxon>Embryophyta</taxon>
        <taxon>Tracheophyta</taxon>
        <taxon>Polypodiopsida</taxon>
        <taxon>Polypodiidae</taxon>
        <taxon>Polypodiales</taxon>
        <taxon>Pteridineae</taxon>
        <taxon>Pteridaceae</taxon>
        <taxon>Vittarioideae</taxon>
        <taxon>Adiantum</taxon>
    </lineage>
</organism>
<keyword evidence="6" id="KW-1185">Reference proteome</keyword>
<evidence type="ECO:0000313" key="6">
    <source>
        <dbReference type="Proteomes" id="UP000886520"/>
    </source>
</evidence>
<name>A0A9D4U4H2_ADICA</name>
<feature type="zinc finger region" description="C3H1-type" evidence="1">
    <location>
        <begin position="99"/>
        <end position="130"/>
    </location>
</feature>
<dbReference type="EMBL" id="JABFUD020000023">
    <property type="protein sequence ID" value="KAI5060930.1"/>
    <property type="molecule type" value="Genomic_DNA"/>
</dbReference>
<feature type="domain" description="F-box" evidence="4">
    <location>
        <begin position="74"/>
        <end position="120"/>
    </location>
</feature>
<accession>A0A9D4U4H2</accession>
<evidence type="ECO:0000259" key="3">
    <source>
        <dbReference type="PROSITE" id="PS50103"/>
    </source>
</evidence>
<evidence type="ECO:0000313" key="5">
    <source>
        <dbReference type="EMBL" id="KAI5060930.1"/>
    </source>
</evidence>
<dbReference type="InterPro" id="IPR015915">
    <property type="entry name" value="Kelch-typ_b-propeller"/>
</dbReference>
<feature type="signal peptide" evidence="2">
    <location>
        <begin position="1"/>
        <end position="25"/>
    </location>
</feature>
<dbReference type="PANTHER" id="PTHR47712">
    <property type="entry name" value="OS09G0555300 PROTEIN"/>
    <property type="match status" value="1"/>
</dbReference>
<evidence type="ECO:0008006" key="7">
    <source>
        <dbReference type="Google" id="ProtNLM"/>
    </source>
</evidence>
<dbReference type="Proteomes" id="UP000886520">
    <property type="component" value="Chromosome 23"/>
</dbReference>
<evidence type="ECO:0000259" key="4">
    <source>
        <dbReference type="PROSITE" id="PS50181"/>
    </source>
</evidence>
<dbReference type="Gene3D" id="2.120.10.80">
    <property type="entry name" value="Kelch-type beta propeller"/>
    <property type="match status" value="1"/>
</dbReference>
<proteinExistence type="predicted"/>
<dbReference type="InterPro" id="IPR000571">
    <property type="entry name" value="Znf_CCCH"/>
</dbReference>
<dbReference type="SUPFAM" id="SSF117281">
    <property type="entry name" value="Kelch motif"/>
    <property type="match status" value="1"/>
</dbReference>
<dbReference type="InterPro" id="IPR036047">
    <property type="entry name" value="F-box-like_dom_sf"/>
</dbReference>
<dbReference type="InterPro" id="IPR001810">
    <property type="entry name" value="F-box_dom"/>
</dbReference>
<protein>
    <recommendedName>
        <fullName evidence="7">F-box domain-containing protein</fullName>
    </recommendedName>
</protein>
<dbReference type="Pfam" id="PF00646">
    <property type="entry name" value="F-box"/>
    <property type="match status" value="1"/>
</dbReference>
<gene>
    <name evidence="5" type="ORF">GOP47_0023435</name>
</gene>
<keyword evidence="1" id="KW-0862">Zinc</keyword>
<dbReference type="SMART" id="SM00256">
    <property type="entry name" value="FBOX"/>
    <property type="match status" value="1"/>
</dbReference>
<dbReference type="PROSITE" id="PS50181">
    <property type="entry name" value="FBOX"/>
    <property type="match status" value="1"/>
</dbReference>
<sequence length="443" mass="49370">MLQPPPCPLPVVLLLIRMTLSSSSASLSQLFWVAVGLIFECKSQLSILKRGSCLVFTMNEEALIDVEAEAGTQAAQFDQLSEDVMEEILSRLPFQSIVSASAVCKRWHTLLQPGTYCRRLAACNFIHRPWFFLVGLNHFLPAKNQAFGYDPEKNQFHPFPAFEMPPYDHGSLTGTHGLLFALTGSGICKLGYTSCLINNSSWKETPPLLYSRRSPIAAMVTDPDSLNHEGAPACQIVVAGGKSLENQLVVEIYDSNVDMWRQCAPLPPEFQFSSSSQWMHSAVFDGKFIAYETHTGCMAWLDLNQGRWSKTSVLRPMNPVYCFLVACGKSLVLAALYRESPCFKLWSVNLATLQCAELGHMPEELFALFDEEDDEKDPLFTCVGGGDFIYIYSDSWHKDYLACACDLSGGMVTWRKLPQLPSPVNRFDKVVCFSSSIMPDSCV</sequence>
<feature type="domain" description="C3H1-type" evidence="3">
    <location>
        <begin position="99"/>
        <end position="130"/>
    </location>
</feature>
<evidence type="ECO:0000256" key="1">
    <source>
        <dbReference type="PROSITE-ProRule" id="PRU00723"/>
    </source>
</evidence>
<keyword evidence="1" id="KW-0479">Metal-binding</keyword>
<comment type="caution">
    <text evidence="5">The sequence shown here is derived from an EMBL/GenBank/DDBJ whole genome shotgun (WGS) entry which is preliminary data.</text>
</comment>
<dbReference type="GO" id="GO:0008270">
    <property type="term" value="F:zinc ion binding"/>
    <property type="evidence" value="ECO:0007669"/>
    <property type="project" value="UniProtKB-KW"/>
</dbReference>
<dbReference type="PANTHER" id="PTHR47712:SF3">
    <property type="entry name" value="F-BOX DOMAIN-CONTAINING PROTEIN"/>
    <property type="match status" value="1"/>
</dbReference>
<dbReference type="SUPFAM" id="SSF81383">
    <property type="entry name" value="F-box domain"/>
    <property type="match status" value="1"/>
</dbReference>
<dbReference type="OrthoDB" id="1882349at2759"/>
<reference evidence="5" key="1">
    <citation type="submission" date="2021-01" db="EMBL/GenBank/DDBJ databases">
        <title>Adiantum capillus-veneris genome.</title>
        <authorList>
            <person name="Fang Y."/>
            <person name="Liao Q."/>
        </authorList>
    </citation>
    <scope>NUCLEOTIDE SEQUENCE</scope>
    <source>
        <strain evidence="5">H3</strain>
        <tissue evidence="5">Leaf</tissue>
    </source>
</reference>
<evidence type="ECO:0000256" key="2">
    <source>
        <dbReference type="SAM" id="SignalP"/>
    </source>
</evidence>
<keyword evidence="1" id="KW-0863">Zinc-finger</keyword>
<dbReference type="AlphaFoldDB" id="A0A9D4U4H2"/>
<feature type="chain" id="PRO_5039709209" description="F-box domain-containing protein" evidence="2">
    <location>
        <begin position="26"/>
        <end position="443"/>
    </location>
</feature>
<dbReference type="Gene3D" id="1.20.1280.50">
    <property type="match status" value="1"/>
</dbReference>
<keyword evidence="2" id="KW-0732">Signal</keyword>
<dbReference type="PROSITE" id="PS50103">
    <property type="entry name" value="ZF_C3H1"/>
    <property type="match status" value="1"/>
</dbReference>